<sequence length="224" mass="24869">MRTLLTLFLALCATGIMAQGIVDREVGDFHEIKVYDLIEVNLIKSDENRILIKGKNTQDINFVNKDGVLKLKMPLEKKFQGEDTFIEVYYTDIRVIDANEGARIIGNELFVQDRIELRAQEGSEIEIGLQVQDAKIRAVTGGIINASGIATNQVIVLNTGGVFEGRNLKTDYTNIRVSAGGEAELFAAEEVEVQIRAGGDVRIYGDPQRVNKDVMMGGRVYFLD</sequence>
<evidence type="ECO:0000313" key="3">
    <source>
        <dbReference type="EMBL" id="MDM9632518.1"/>
    </source>
</evidence>
<dbReference type="EMBL" id="JAUDUY010000010">
    <property type="protein sequence ID" value="MDM9632518.1"/>
    <property type="molecule type" value="Genomic_DNA"/>
</dbReference>
<proteinExistence type="predicted"/>
<reference evidence="3" key="1">
    <citation type="submission" date="2023-06" db="EMBL/GenBank/DDBJ databases">
        <title>Robiginitalea aurantiacus sp. nov. and Algoriphagus sediminis sp. nov., isolated from coastal sediment.</title>
        <authorList>
            <person name="Zhou Z.Y."/>
            <person name="An J."/>
            <person name="Jia Y.W."/>
            <person name="Du Z.J."/>
        </authorList>
    </citation>
    <scope>NUCLEOTIDE SEQUENCE</scope>
    <source>
        <strain evidence="3">M39</strain>
    </source>
</reference>
<evidence type="ECO:0000256" key="1">
    <source>
        <dbReference type="SAM" id="SignalP"/>
    </source>
</evidence>
<dbReference type="RefSeq" id="WP_289725880.1">
    <property type="nucleotide sequence ID" value="NZ_JAUDUY010000010.1"/>
</dbReference>
<name>A0ABT7WHW9_9FLAO</name>
<dbReference type="InterPro" id="IPR021255">
    <property type="entry name" value="DUF2807"/>
</dbReference>
<dbReference type="Proteomes" id="UP001174839">
    <property type="component" value="Unassembled WGS sequence"/>
</dbReference>
<feature type="chain" id="PRO_5045644514" evidence="1">
    <location>
        <begin position="19"/>
        <end position="224"/>
    </location>
</feature>
<protein>
    <submittedName>
        <fullName evidence="3">Head GIN domain-containing protein</fullName>
    </submittedName>
</protein>
<dbReference type="Gene3D" id="2.160.20.120">
    <property type="match status" value="1"/>
</dbReference>
<keyword evidence="4" id="KW-1185">Reference proteome</keyword>
<accession>A0ABT7WHW9</accession>
<gene>
    <name evidence="3" type="ORF">QU605_13655</name>
</gene>
<comment type="caution">
    <text evidence="3">The sequence shown here is derived from an EMBL/GenBank/DDBJ whole genome shotgun (WGS) entry which is preliminary data.</text>
</comment>
<keyword evidence="1" id="KW-0732">Signal</keyword>
<feature type="domain" description="Putative auto-transporter adhesin head GIN" evidence="2">
    <location>
        <begin position="28"/>
        <end position="207"/>
    </location>
</feature>
<feature type="signal peptide" evidence="1">
    <location>
        <begin position="1"/>
        <end position="18"/>
    </location>
</feature>
<organism evidence="3 4">
    <name type="scientific">Robiginitalea aurantiaca</name>
    <dbReference type="NCBI Taxonomy" id="3056915"/>
    <lineage>
        <taxon>Bacteria</taxon>
        <taxon>Pseudomonadati</taxon>
        <taxon>Bacteroidota</taxon>
        <taxon>Flavobacteriia</taxon>
        <taxon>Flavobacteriales</taxon>
        <taxon>Flavobacteriaceae</taxon>
        <taxon>Robiginitalea</taxon>
    </lineage>
</organism>
<dbReference type="Pfam" id="PF10988">
    <property type="entry name" value="DUF2807"/>
    <property type="match status" value="1"/>
</dbReference>
<evidence type="ECO:0000313" key="4">
    <source>
        <dbReference type="Proteomes" id="UP001174839"/>
    </source>
</evidence>
<evidence type="ECO:0000259" key="2">
    <source>
        <dbReference type="Pfam" id="PF10988"/>
    </source>
</evidence>